<evidence type="ECO:0000313" key="2">
    <source>
        <dbReference type="EMBL" id="KAK3380100.1"/>
    </source>
</evidence>
<name>A0AAE0NEM5_9PEZI</name>
<gene>
    <name evidence="2" type="ORF">B0T24DRAFT_696408</name>
</gene>
<reference evidence="2" key="2">
    <citation type="submission" date="2023-06" db="EMBL/GenBank/DDBJ databases">
        <authorList>
            <consortium name="Lawrence Berkeley National Laboratory"/>
            <person name="Haridas S."/>
            <person name="Hensen N."/>
            <person name="Bonometti L."/>
            <person name="Westerberg I."/>
            <person name="Brannstrom I.O."/>
            <person name="Guillou S."/>
            <person name="Cros-Aarteil S."/>
            <person name="Calhoun S."/>
            <person name="Kuo A."/>
            <person name="Mondo S."/>
            <person name="Pangilinan J."/>
            <person name="Riley R."/>
            <person name="Labutti K."/>
            <person name="Andreopoulos B."/>
            <person name="Lipzen A."/>
            <person name="Chen C."/>
            <person name="Yanf M."/>
            <person name="Daum C."/>
            <person name="Ng V."/>
            <person name="Clum A."/>
            <person name="Steindorff A."/>
            <person name="Ohm R."/>
            <person name="Martin F."/>
            <person name="Silar P."/>
            <person name="Natvig D."/>
            <person name="Lalanne C."/>
            <person name="Gautier V."/>
            <person name="Ament-Velasquez S.L."/>
            <person name="Kruys A."/>
            <person name="Hutchinson M.I."/>
            <person name="Powell A.J."/>
            <person name="Barry K."/>
            <person name="Miller A.N."/>
            <person name="Grigoriev I.V."/>
            <person name="Debuchy R."/>
            <person name="Gladieux P."/>
            <person name="Thoren M.H."/>
            <person name="Johannesson H."/>
        </authorList>
    </citation>
    <scope>NUCLEOTIDE SEQUENCE</scope>
    <source>
        <strain evidence="2">CBS 958.72</strain>
    </source>
</reference>
<dbReference type="EMBL" id="JAULSN010000002">
    <property type="protein sequence ID" value="KAK3380100.1"/>
    <property type="molecule type" value="Genomic_DNA"/>
</dbReference>
<dbReference type="Proteomes" id="UP001287356">
    <property type="component" value="Unassembled WGS sequence"/>
</dbReference>
<feature type="compositionally biased region" description="Basic and acidic residues" evidence="1">
    <location>
        <begin position="1"/>
        <end position="14"/>
    </location>
</feature>
<evidence type="ECO:0008006" key="4">
    <source>
        <dbReference type="Google" id="ProtNLM"/>
    </source>
</evidence>
<keyword evidence="3" id="KW-1185">Reference proteome</keyword>
<sequence length="315" mass="36386">MDSRNRSRSPDSDRQPSLAVAKARYDKARRISHELQKAFDNLSREVLPETEPEEECIEPDRKSKLALASLGAARKQKTELQLEIDMIIQERDANIIPPSDAAIRLRDANKPPDLRRAGNSLLLRKRIEKWFDAYHILIVPINPRETPIMRWRIDVISSSIKTTRWADGPEGLGGHLDGKELIFPNEKRPVSRFMYFHFLMALIRIKDTKQHGWQDIWARYYQQRPFPTPGNYMRKSMLLALATHFGTADMDIVGSWITDNGFDSPLTLTEEETQEVARRVHEAVDQAIDRAERERSIEDSDSSSGDEDEDDEEYD</sequence>
<feature type="region of interest" description="Disordered" evidence="1">
    <location>
        <begin position="1"/>
        <end position="20"/>
    </location>
</feature>
<dbReference type="AlphaFoldDB" id="A0AAE0NEM5"/>
<proteinExistence type="predicted"/>
<comment type="caution">
    <text evidence="2">The sequence shown here is derived from an EMBL/GenBank/DDBJ whole genome shotgun (WGS) entry which is preliminary data.</text>
</comment>
<feature type="region of interest" description="Disordered" evidence="1">
    <location>
        <begin position="273"/>
        <end position="315"/>
    </location>
</feature>
<evidence type="ECO:0000256" key="1">
    <source>
        <dbReference type="SAM" id="MobiDB-lite"/>
    </source>
</evidence>
<accession>A0AAE0NEM5</accession>
<reference evidence="2" key="1">
    <citation type="journal article" date="2023" name="Mol. Phylogenet. Evol.">
        <title>Genome-scale phylogeny and comparative genomics of the fungal order Sordariales.</title>
        <authorList>
            <person name="Hensen N."/>
            <person name="Bonometti L."/>
            <person name="Westerberg I."/>
            <person name="Brannstrom I.O."/>
            <person name="Guillou S."/>
            <person name="Cros-Aarteil S."/>
            <person name="Calhoun S."/>
            <person name="Haridas S."/>
            <person name="Kuo A."/>
            <person name="Mondo S."/>
            <person name="Pangilinan J."/>
            <person name="Riley R."/>
            <person name="LaButti K."/>
            <person name="Andreopoulos B."/>
            <person name="Lipzen A."/>
            <person name="Chen C."/>
            <person name="Yan M."/>
            <person name="Daum C."/>
            <person name="Ng V."/>
            <person name="Clum A."/>
            <person name="Steindorff A."/>
            <person name="Ohm R.A."/>
            <person name="Martin F."/>
            <person name="Silar P."/>
            <person name="Natvig D.O."/>
            <person name="Lalanne C."/>
            <person name="Gautier V."/>
            <person name="Ament-Velasquez S.L."/>
            <person name="Kruys A."/>
            <person name="Hutchinson M.I."/>
            <person name="Powell A.J."/>
            <person name="Barry K."/>
            <person name="Miller A.N."/>
            <person name="Grigoriev I.V."/>
            <person name="Debuchy R."/>
            <person name="Gladieux P."/>
            <person name="Hiltunen Thoren M."/>
            <person name="Johannesson H."/>
        </authorList>
    </citation>
    <scope>NUCLEOTIDE SEQUENCE</scope>
    <source>
        <strain evidence="2">CBS 958.72</strain>
    </source>
</reference>
<feature type="compositionally biased region" description="Basic and acidic residues" evidence="1">
    <location>
        <begin position="275"/>
        <end position="298"/>
    </location>
</feature>
<feature type="compositionally biased region" description="Acidic residues" evidence="1">
    <location>
        <begin position="299"/>
        <end position="315"/>
    </location>
</feature>
<evidence type="ECO:0000313" key="3">
    <source>
        <dbReference type="Proteomes" id="UP001287356"/>
    </source>
</evidence>
<organism evidence="2 3">
    <name type="scientific">Lasiosphaeria ovina</name>
    <dbReference type="NCBI Taxonomy" id="92902"/>
    <lineage>
        <taxon>Eukaryota</taxon>
        <taxon>Fungi</taxon>
        <taxon>Dikarya</taxon>
        <taxon>Ascomycota</taxon>
        <taxon>Pezizomycotina</taxon>
        <taxon>Sordariomycetes</taxon>
        <taxon>Sordariomycetidae</taxon>
        <taxon>Sordariales</taxon>
        <taxon>Lasiosphaeriaceae</taxon>
        <taxon>Lasiosphaeria</taxon>
    </lineage>
</organism>
<protein>
    <recommendedName>
        <fullName evidence="4">HNH nuclease domain-containing protein</fullName>
    </recommendedName>
</protein>